<dbReference type="CDD" id="cd04171">
    <property type="entry name" value="SelB"/>
    <property type="match status" value="1"/>
</dbReference>
<comment type="subcellular location">
    <subcellularLocation>
        <location evidence="1">Cytoplasm</location>
    </subcellularLocation>
</comment>
<dbReference type="InterPro" id="IPR036388">
    <property type="entry name" value="WH-like_DNA-bd_sf"/>
</dbReference>
<reference evidence="10 11" key="1">
    <citation type="submission" date="2009-02" db="EMBL/GenBank/DDBJ databases">
        <title>Sequencing of the draft genome and assembly of Dethiobacter alkaliphilus AHT 1.</title>
        <authorList>
            <consortium name="US DOE Joint Genome Institute (JGI-PGF)"/>
            <person name="Lucas S."/>
            <person name="Copeland A."/>
            <person name="Lapidus A."/>
            <person name="Glavina del Rio T."/>
            <person name="Dalin E."/>
            <person name="Tice H."/>
            <person name="Bruce D."/>
            <person name="Goodwin L."/>
            <person name="Pitluck S."/>
            <person name="Larimer F."/>
            <person name="Land M.L."/>
            <person name="Hauser L."/>
            <person name="Muyzer G."/>
        </authorList>
    </citation>
    <scope>NUCLEOTIDE SEQUENCE [LARGE SCALE GENOMIC DNA]</scope>
    <source>
        <strain evidence="10 11">AHT 1</strain>
    </source>
</reference>
<evidence type="ECO:0000256" key="3">
    <source>
        <dbReference type="ARBA" id="ARBA00022490"/>
    </source>
</evidence>
<accession>C0GCA0</accession>
<evidence type="ECO:0000256" key="1">
    <source>
        <dbReference type="ARBA" id="ARBA00004496"/>
    </source>
</evidence>
<dbReference type="InterPro" id="IPR009000">
    <property type="entry name" value="Transl_B-barrel_sf"/>
</dbReference>
<dbReference type="Pfam" id="PF09106">
    <property type="entry name" value="WHD_2nd_SelB"/>
    <property type="match status" value="1"/>
</dbReference>
<dbReference type="Gene3D" id="2.40.30.10">
    <property type="entry name" value="Translation factors"/>
    <property type="match status" value="2"/>
</dbReference>
<dbReference type="STRING" id="555088.DealDRAFT_0109"/>
<dbReference type="Pfam" id="PF09107">
    <property type="entry name" value="WHD_3rd_SelB"/>
    <property type="match status" value="1"/>
</dbReference>
<evidence type="ECO:0000313" key="10">
    <source>
        <dbReference type="EMBL" id="EEG78835.1"/>
    </source>
</evidence>
<dbReference type="SUPFAM" id="SSF50447">
    <property type="entry name" value="Translation proteins"/>
    <property type="match status" value="1"/>
</dbReference>
<comment type="caution">
    <text evidence="10">The sequence shown here is derived from an EMBL/GenBank/DDBJ whole genome shotgun (WGS) entry which is preliminary data.</text>
</comment>
<dbReference type="GO" id="GO:0005525">
    <property type="term" value="F:GTP binding"/>
    <property type="evidence" value="ECO:0007669"/>
    <property type="project" value="UniProtKB-KW"/>
</dbReference>
<dbReference type="GO" id="GO:0003723">
    <property type="term" value="F:RNA binding"/>
    <property type="evidence" value="ECO:0007669"/>
    <property type="project" value="InterPro"/>
</dbReference>
<dbReference type="AlphaFoldDB" id="C0GCA0"/>
<feature type="domain" description="Tr-type G" evidence="9">
    <location>
        <begin position="1"/>
        <end position="175"/>
    </location>
</feature>
<keyword evidence="10" id="KW-0251">Elongation factor</keyword>
<evidence type="ECO:0000256" key="6">
    <source>
        <dbReference type="ARBA" id="ARBA00023134"/>
    </source>
</evidence>
<dbReference type="InterPro" id="IPR031157">
    <property type="entry name" value="G_TR_CS"/>
</dbReference>
<dbReference type="PROSITE" id="PS51722">
    <property type="entry name" value="G_TR_2"/>
    <property type="match status" value="1"/>
</dbReference>
<dbReference type="GO" id="GO:0003924">
    <property type="term" value="F:GTPase activity"/>
    <property type="evidence" value="ECO:0007669"/>
    <property type="project" value="InterPro"/>
</dbReference>
<gene>
    <name evidence="10" type="ORF">DealDRAFT_0109</name>
</gene>
<name>C0GCA0_DETAL</name>
<dbReference type="Gene3D" id="1.10.10.2770">
    <property type="match status" value="1"/>
</dbReference>
<protein>
    <recommendedName>
        <fullName evidence="2">Selenocysteine-specific elongation factor</fullName>
    </recommendedName>
    <alternativeName>
        <fullName evidence="8">SelB translation factor</fullName>
    </alternativeName>
</protein>
<dbReference type="OrthoDB" id="9804504at2"/>
<dbReference type="InterPro" id="IPR036390">
    <property type="entry name" value="WH_DNA-bd_sf"/>
</dbReference>
<evidence type="ECO:0000256" key="2">
    <source>
        <dbReference type="ARBA" id="ARBA00015953"/>
    </source>
</evidence>
<dbReference type="InterPro" id="IPR057335">
    <property type="entry name" value="Beta-barrel_SelB"/>
</dbReference>
<proteinExistence type="predicted"/>
<dbReference type="eggNOG" id="COG3276">
    <property type="taxonomic scope" value="Bacteria"/>
</dbReference>
<dbReference type="GO" id="GO:0001514">
    <property type="term" value="P:selenocysteine incorporation"/>
    <property type="evidence" value="ECO:0007669"/>
    <property type="project" value="InterPro"/>
</dbReference>
<dbReference type="Proteomes" id="UP000006443">
    <property type="component" value="Unassembled WGS sequence"/>
</dbReference>
<dbReference type="InterPro" id="IPR004161">
    <property type="entry name" value="EFTu-like_2"/>
</dbReference>
<comment type="function">
    <text evidence="7">Translation factor necessary for the incorporation of selenocysteine into proteins. It probably replaces EF-Tu for the insertion of selenocysteine directed by the UGA codon. SelB binds GTP and GDP.</text>
</comment>
<keyword evidence="6" id="KW-0342">GTP-binding</keyword>
<dbReference type="PROSITE" id="PS00301">
    <property type="entry name" value="G_TR_1"/>
    <property type="match status" value="1"/>
</dbReference>
<dbReference type="EMBL" id="ACJM01000001">
    <property type="protein sequence ID" value="EEG78835.1"/>
    <property type="molecule type" value="Genomic_DNA"/>
</dbReference>
<dbReference type="InterPro" id="IPR050055">
    <property type="entry name" value="EF-Tu_GTPase"/>
</dbReference>
<dbReference type="GO" id="GO:0003746">
    <property type="term" value="F:translation elongation factor activity"/>
    <property type="evidence" value="ECO:0007669"/>
    <property type="project" value="UniProtKB-KW"/>
</dbReference>
<dbReference type="InterPro" id="IPR000795">
    <property type="entry name" value="T_Tr_GTP-bd_dom"/>
</dbReference>
<evidence type="ECO:0000259" key="9">
    <source>
        <dbReference type="PROSITE" id="PS51722"/>
    </source>
</evidence>
<dbReference type="PANTHER" id="PTHR43721">
    <property type="entry name" value="ELONGATION FACTOR TU-RELATED"/>
    <property type="match status" value="1"/>
</dbReference>
<organism evidence="10 11">
    <name type="scientific">Dethiobacter alkaliphilus AHT 1</name>
    <dbReference type="NCBI Taxonomy" id="555088"/>
    <lineage>
        <taxon>Bacteria</taxon>
        <taxon>Bacillati</taxon>
        <taxon>Bacillota</taxon>
        <taxon>Dethiobacteria</taxon>
        <taxon>Dethiobacterales</taxon>
        <taxon>Dethiobacteraceae</taxon>
        <taxon>Dethiobacter</taxon>
    </lineage>
</organism>
<evidence type="ECO:0000256" key="5">
    <source>
        <dbReference type="ARBA" id="ARBA00022917"/>
    </source>
</evidence>
<dbReference type="RefSeq" id="WP_008513839.1">
    <property type="nucleotide sequence ID" value="NZ_ACJM01000001.1"/>
</dbReference>
<evidence type="ECO:0000313" key="11">
    <source>
        <dbReference type="Proteomes" id="UP000006443"/>
    </source>
</evidence>
<keyword evidence="5" id="KW-0648">Protein biosynthesis</keyword>
<dbReference type="InterPro" id="IPR015190">
    <property type="entry name" value="Elong_fac_SelB-wing-hlx_typ-2"/>
</dbReference>
<dbReference type="Pfam" id="PF03144">
    <property type="entry name" value="GTP_EFTU_D2"/>
    <property type="match status" value="1"/>
</dbReference>
<dbReference type="SUPFAM" id="SSF52540">
    <property type="entry name" value="P-loop containing nucleoside triphosphate hydrolases"/>
    <property type="match status" value="1"/>
</dbReference>
<dbReference type="PANTHER" id="PTHR43721:SF22">
    <property type="entry name" value="ELONGATION FACTOR TU, MITOCHONDRIAL"/>
    <property type="match status" value="1"/>
</dbReference>
<evidence type="ECO:0000256" key="7">
    <source>
        <dbReference type="ARBA" id="ARBA00025526"/>
    </source>
</evidence>
<keyword evidence="4" id="KW-0547">Nucleotide-binding</keyword>
<dbReference type="Pfam" id="PF25461">
    <property type="entry name" value="Beta-barrel_SelB"/>
    <property type="match status" value="1"/>
</dbReference>
<dbReference type="Gene3D" id="3.40.50.300">
    <property type="entry name" value="P-loop containing nucleotide triphosphate hydrolases"/>
    <property type="match status" value="1"/>
</dbReference>
<dbReference type="GO" id="GO:0005737">
    <property type="term" value="C:cytoplasm"/>
    <property type="evidence" value="ECO:0007669"/>
    <property type="project" value="UniProtKB-SubCell"/>
</dbReference>
<keyword evidence="3" id="KW-0963">Cytoplasm</keyword>
<dbReference type="SUPFAM" id="SSF50465">
    <property type="entry name" value="EF-Tu/eEF-1alpha/eIF2-gamma C-terminal domain"/>
    <property type="match status" value="1"/>
</dbReference>
<dbReference type="NCBIfam" id="TIGR00475">
    <property type="entry name" value="selB"/>
    <property type="match status" value="1"/>
</dbReference>
<dbReference type="InterPro" id="IPR015191">
    <property type="entry name" value="SelB_WHD4"/>
</dbReference>
<sequence length="641" mass="70982">MSHVIIGTAGHVDHGKTALIKALTGEETDRLQEEKDRGISIELGFAPFRLPSGRLAGVVDVPGHERFIHNMLAGIGGIDLVLLVVDVTEGVMPQTREHVEIMDLLQVARGIVVLAKADLAEDEDWLDLVEEEVSEALTGTFLQDAPLFRVSAHTGRGMDQLLTAIDDLTGEMAPRDDRAPLRMPVDRVFSIAGFGTIVTGTLLAGKVTQGMTVDVLPLKRSARVRQIQVHGDVVNEAVAGQRAAVNLSGMEKEALPRGSVVAAPDSLDTTYMLDTKLKLLSSAPRIVKNLTRVHVYLGTGRAVGRIALLDRDELKPGDEAPVQLRLEKQLVAQSGDRFIVRSFSPMTTIGGGLVLDAGPVKHKRFKKEVLSKFKELEKGDPAAPVLQRIRREYAVAGKVLEKQAGLAPELLKSSLERLQEEGKVHKAGDLWVDAVAARQWEEQLISSLEDFHRDNHLAVGRSRAELRSVLPKEVPPKVYDWLVQGMVEKGLLTLHGDLIALTGHRPTPSEDEQKQLEQLAKLYQQGGFKPPTIKDAAESTKLNTAKLEKYLEYLAWQGTLVRLDDQLAMHADHFALAKAELCRHFREKKTLAAGEFRERLGSTRKFVVPLLENFDRLKWTRRMGDERVPWRLDIENCGEEE</sequence>
<dbReference type="CDD" id="cd03696">
    <property type="entry name" value="SelB_II"/>
    <property type="match status" value="1"/>
</dbReference>
<evidence type="ECO:0000256" key="8">
    <source>
        <dbReference type="ARBA" id="ARBA00031615"/>
    </source>
</evidence>
<dbReference type="CDD" id="cd15491">
    <property type="entry name" value="selB_III"/>
    <property type="match status" value="1"/>
</dbReference>
<dbReference type="Pfam" id="PF00009">
    <property type="entry name" value="GTP_EFTU"/>
    <property type="match status" value="1"/>
</dbReference>
<dbReference type="InterPro" id="IPR009001">
    <property type="entry name" value="Transl_elong_EF1A/Init_IF2_C"/>
</dbReference>
<dbReference type="NCBIfam" id="TIGR00231">
    <property type="entry name" value="small_GTP"/>
    <property type="match status" value="1"/>
</dbReference>
<dbReference type="InterPro" id="IPR004535">
    <property type="entry name" value="Transl_elong_SelB"/>
</dbReference>
<dbReference type="InterPro" id="IPR005225">
    <property type="entry name" value="Small_GTP-bd"/>
</dbReference>
<dbReference type="Gene3D" id="1.10.10.10">
    <property type="entry name" value="Winged helix-like DNA-binding domain superfamily/Winged helix DNA-binding domain"/>
    <property type="match status" value="1"/>
</dbReference>
<dbReference type="InterPro" id="IPR027417">
    <property type="entry name" value="P-loop_NTPase"/>
</dbReference>
<dbReference type="SUPFAM" id="SSF46785">
    <property type="entry name" value="Winged helix' DNA-binding domain"/>
    <property type="match status" value="3"/>
</dbReference>
<keyword evidence="11" id="KW-1185">Reference proteome</keyword>
<evidence type="ECO:0000256" key="4">
    <source>
        <dbReference type="ARBA" id="ARBA00022741"/>
    </source>
</evidence>